<gene>
    <name evidence="10" type="ORF">EU93_0873</name>
</gene>
<comment type="subcellular location">
    <subcellularLocation>
        <location evidence="1">Cell membrane</location>
        <topology evidence="1">Multi-pass membrane protein</topology>
    </subcellularLocation>
</comment>
<evidence type="ECO:0000256" key="7">
    <source>
        <dbReference type="ARBA" id="ARBA00023136"/>
    </source>
</evidence>
<feature type="transmembrane region" description="Helical" evidence="9">
    <location>
        <begin position="317"/>
        <end position="336"/>
    </location>
</feature>
<keyword evidence="3" id="KW-1003">Cell membrane</keyword>
<feature type="transmembrane region" description="Helical" evidence="9">
    <location>
        <begin position="124"/>
        <end position="143"/>
    </location>
</feature>
<evidence type="ECO:0000256" key="6">
    <source>
        <dbReference type="ARBA" id="ARBA00022989"/>
    </source>
</evidence>
<dbReference type="OrthoDB" id="9807115at2"/>
<dbReference type="Proteomes" id="UP000030491">
    <property type="component" value="Unassembled WGS sequence"/>
</dbReference>
<accession>A0A0A1ZR64</accession>
<dbReference type="EMBL" id="JNAJ01000011">
    <property type="protein sequence ID" value="KGF92057.1"/>
    <property type="molecule type" value="Genomic_DNA"/>
</dbReference>
<feature type="transmembrane region" description="Helical" evidence="9">
    <location>
        <begin position="69"/>
        <end position="88"/>
    </location>
</feature>
<dbReference type="GO" id="GO:0022857">
    <property type="term" value="F:transmembrane transporter activity"/>
    <property type="evidence" value="ECO:0007669"/>
    <property type="project" value="InterPro"/>
</dbReference>
<feature type="transmembrane region" description="Helical" evidence="9">
    <location>
        <begin position="214"/>
        <end position="233"/>
    </location>
</feature>
<keyword evidence="2" id="KW-0813">Transport</keyword>
<reference evidence="11" key="1">
    <citation type="journal article" date="2014" name="Sci. Data">
        <title>Genomes of diverse isolates of the marine cyanobacterium Prochlorococcus.</title>
        <authorList>
            <person name="Biller S."/>
            <person name="Berube P."/>
            <person name="Thompson J."/>
            <person name="Kelly L."/>
            <person name="Roggensack S."/>
            <person name="Awad L."/>
            <person name="Roache-Johnson K."/>
            <person name="Ding H."/>
            <person name="Giovannoni S.J."/>
            <person name="Moore L.R."/>
            <person name="Chisholm S.W."/>
        </authorList>
    </citation>
    <scope>NUCLEOTIDE SEQUENCE [LARGE SCALE GENOMIC DNA]</scope>
</reference>
<feature type="transmembrane region" description="Helical" evidence="9">
    <location>
        <begin position="12"/>
        <end position="35"/>
    </location>
</feature>
<dbReference type="GO" id="GO:0006865">
    <property type="term" value="P:amino acid transport"/>
    <property type="evidence" value="ECO:0007669"/>
    <property type="project" value="UniProtKB-KW"/>
</dbReference>
<feature type="transmembrane region" description="Helical" evidence="9">
    <location>
        <begin position="348"/>
        <end position="369"/>
    </location>
</feature>
<evidence type="ECO:0000256" key="9">
    <source>
        <dbReference type="SAM" id="Phobius"/>
    </source>
</evidence>
<evidence type="ECO:0000313" key="11">
    <source>
        <dbReference type="Proteomes" id="UP000030491"/>
    </source>
</evidence>
<proteinExistence type="inferred from homology"/>
<protein>
    <submittedName>
        <fullName evidence="10">Urea ABC transporter</fullName>
    </submittedName>
</protein>
<keyword evidence="5" id="KW-0029">Amino-acid transport</keyword>
<dbReference type="InterPro" id="IPR052157">
    <property type="entry name" value="BCAA_transport_permease"/>
</dbReference>
<evidence type="ECO:0000256" key="3">
    <source>
        <dbReference type="ARBA" id="ARBA00022475"/>
    </source>
</evidence>
<evidence type="ECO:0000256" key="2">
    <source>
        <dbReference type="ARBA" id="ARBA00022448"/>
    </source>
</evidence>
<dbReference type="PANTHER" id="PTHR11795:SF447">
    <property type="entry name" value="ABC TRANSPORTER PERMEASE PROTEIN"/>
    <property type="match status" value="1"/>
</dbReference>
<evidence type="ECO:0000256" key="8">
    <source>
        <dbReference type="ARBA" id="ARBA00037998"/>
    </source>
</evidence>
<keyword evidence="4 9" id="KW-0812">Transmembrane</keyword>
<feature type="transmembrane region" description="Helical" evidence="9">
    <location>
        <begin position="155"/>
        <end position="175"/>
    </location>
</feature>
<evidence type="ECO:0000256" key="5">
    <source>
        <dbReference type="ARBA" id="ARBA00022970"/>
    </source>
</evidence>
<evidence type="ECO:0000256" key="1">
    <source>
        <dbReference type="ARBA" id="ARBA00004651"/>
    </source>
</evidence>
<dbReference type="AlphaFoldDB" id="A0A0A1ZR64"/>
<dbReference type="InterPro" id="IPR001851">
    <property type="entry name" value="ABC_transp_permease"/>
</dbReference>
<evidence type="ECO:0000313" key="10">
    <source>
        <dbReference type="EMBL" id="KGF92057.1"/>
    </source>
</evidence>
<name>A0A0A1ZR64_PROMR</name>
<dbReference type="PANTHER" id="PTHR11795">
    <property type="entry name" value="BRANCHED-CHAIN AMINO ACID TRANSPORT SYSTEM PERMEASE PROTEIN LIVH"/>
    <property type="match status" value="1"/>
</dbReference>
<evidence type="ECO:0000256" key="4">
    <source>
        <dbReference type="ARBA" id="ARBA00022692"/>
    </source>
</evidence>
<dbReference type="Pfam" id="PF02653">
    <property type="entry name" value="BPD_transp_2"/>
    <property type="match status" value="1"/>
</dbReference>
<keyword evidence="6 9" id="KW-1133">Transmembrane helix</keyword>
<feature type="transmembrane region" description="Helical" evidence="9">
    <location>
        <begin position="291"/>
        <end position="310"/>
    </location>
</feature>
<comment type="caution">
    <text evidence="10">The sequence shown here is derived from an EMBL/GenBank/DDBJ whole genome shotgun (WGS) entry which is preliminary data.</text>
</comment>
<feature type="transmembrane region" description="Helical" evidence="9">
    <location>
        <begin position="263"/>
        <end position="285"/>
    </location>
</feature>
<keyword evidence="7 9" id="KW-0472">Membrane</keyword>
<dbReference type="RefSeq" id="WP_032513696.1">
    <property type="nucleotide sequence ID" value="NZ_JNAJ01000011.1"/>
</dbReference>
<sequence length="383" mass="41883">MELFVDILFNGISFGSVYLIAALGLAIVFGLMGVINLAHGELIMVGAYSTFVTQLLFKEPFLKPFFGSYIIVSIFVAFIFSATVGILLERLIIKRLYGNPLETLLGTWGVSLFLQQFVRSFSLSFGTSVIISIISGVSLKNIFPKSIKERFNEKYIRLSNWIIPIFIGILSNNFLATNIPRIRRPDSRLVDVTSPKWMRGPFEIYGESFPKTRLVIIAITVISVIAVLIFLNLTEWGIRIRAVTQNRSMSECLGISTKKVDTITFGIGSGLAGVAGVAVSLLGSVGPDVGQLYIVPCFMVVVLGGVGNILGTVLASFGIGILTDIFASGRLLTLFPNAPSFVFNTLNFFSTSSMAVVLIFSLIVIFLQFKPQGLFPQKGRTVE</sequence>
<organism evidence="10 11">
    <name type="scientific">Prochlorococcus marinus str. MIT 9116</name>
    <dbReference type="NCBI Taxonomy" id="167544"/>
    <lineage>
        <taxon>Bacteria</taxon>
        <taxon>Bacillati</taxon>
        <taxon>Cyanobacteriota</taxon>
        <taxon>Cyanophyceae</taxon>
        <taxon>Synechococcales</taxon>
        <taxon>Prochlorococcaceae</taxon>
        <taxon>Prochlorococcus</taxon>
    </lineage>
</organism>
<dbReference type="GO" id="GO:0005886">
    <property type="term" value="C:plasma membrane"/>
    <property type="evidence" value="ECO:0007669"/>
    <property type="project" value="UniProtKB-SubCell"/>
</dbReference>
<dbReference type="CDD" id="cd06582">
    <property type="entry name" value="TM_PBP1_LivH_like"/>
    <property type="match status" value="1"/>
</dbReference>
<comment type="similarity">
    <text evidence="8">Belongs to the binding-protein-dependent transport system permease family. LivHM subfamily.</text>
</comment>